<dbReference type="FunFam" id="3.30.300.160:FF:000002">
    <property type="entry name" value="Type II secretion system protein E"/>
    <property type="match status" value="1"/>
</dbReference>
<reference evidence="7 8" key="1">
    <citation type="submission" date="2019-07" db="EMBL/GenBank/DDBJ databases">
        <authorList>
            <person name="Cremers G."/>
        </authorList>
    </citation>
    <scope>NUCLEOTIDE SEQUENCE [LARGE SCALE GENOMIC DNA]</scope>
</reference>
<evidence type="ECO:0000256" key="5">
    <source>
        <dbReference type="ARBA" id="ARBA00022840"/>
    </source>
</evidence>
<dbReference type="Gene3D" id="3.40.50.300">
    <property type="entry name" value="P-loop containing nucleotide triphosphate hydrolases"/>
    <property type="match status" value="1"/>
</dbReference>
<proteinExistence type="inferred from homology"/>
<dbReference type="PROSITE" id="PS00662">
    <property type="entry name" value="T2SP_E"/>
    <property type="match status" value="1"/>
</dbReference>
<keyword evidence="4" id="KW-0547">Nucleotide-binding</keyword>
<dbReference type="FunFam" id="3.30.450.90:FF:000001">
    <property type="entry name" value="Type II secretion system ATPase GspE"/>
    <property type="match status" value="1"/>
</dbReference>
<comment type="subcellular location">
    <subcellularLocation>
        <location evidence="1">Cytoplasm</location>
    </subcellularLocation>
</comment>
<dbReference type="Gene3D" id="3.30.300.160">
    <property type="entry name" value="Type II secretion system, protein E, N-terminal domain"/>
    <property type="match status" value="1"/>
</dbReference>
<keyword evidence="8" id="KW-1185">Reference proteome</keyword>
<evidence type="ECO:0000313" key="7">
    <source>
        <dbReference type="EMBL" id="VUZ83649.1"/>
    </source>
</evidence>
<dbReference type="SUPFAM" id="SSF52540">
    <property type="entry name" value="P-loop containing nucleoside triphosphate hydrolases"/>
    <property type="match status" value="1"/>
</dbReference>
<dbReference type="EMBL" id="CABIKM010000001">
    <property type="protein sequence ID" value="VUZ83649.1"/>
    <property type="molecule type" value="Genomic_DNA"/>
</dbReference>
<dbReference type="Proteomes" id="UP000334340">
    <property type="component" value="Unassembled WGS sequence"/>
</dbReference>
<dbReference type="CDD" id="cd01129">
    <property type="entry name" value="PulE-GspE-like"/>
    <property type="match status" value="1"/>
</dbReference>
<dbReference type="GO" id="GO:0009297">
    <property type="term" value="P:pilus assembly"/>
    <property type="evidence" value="ECO:0007669"/>
    <property type="project" value="InterPro"/>
</dbReference>
<evidence type="ECO:0000259" key="6">
    <source>
        <dbReference type="PROSITE" id="PS00662"/>
    </source>
</evidence>
<dbReference type="Pfam" id="PF05157">
    <property type="entry name" value="MshEN"/>
    <property type="match status" value="1"/>
</dbReference>
<evidence type="ECO:0000256" key="2">
    <source>
        <dbReference type="ARBA" id="ARBA00006611"/>
    </source>
</evidence>
<dbReference type="InterPro" id="IPR001482">
    <property type="entry name" value="T2SS/T4SS_dom"/>
</dbReference>
<dbReference type="Pfam" id="PF00437">
    <property type="entry name" value="T2SSE"/>
    <property type="match status" value="1"/>
</dbReference>
<dbReference type="AlphaFoldDB" id="A0A564ZEA1"/>
<name>A0A564ZEA1_9BACT</name>
<dbReference type="Gene3D" id="1.10.40.70">
    <property type="match status" value="1"/>
</dbReference>
<accession>A0A564ZEA1</accession>
<dbReference type="InterPro" id="IPR027417">
    <property type="entry name" value="P-loop_NTPase"/>
</dbReference>
<evidence type="ECO:0000256" key="4">
    <source>
        <dbReference type="ARBA" id="ARBA00022741"/>
    </source>
</evidence>
<dbReference type="SUPFAM" id="SSF160246">
    <property type="entry name" value="EspE N-terminal domain-like"/>
    <property type="match status" value="1"/>
</dbReference>
<dbReference type="Gene3D" id="3.30.450.90">
    <property type="match status" value="1"/>
</dbReference>
<dbReference type="NCBIfam" id="TIGR02538">
    <property type="entry name" value="type_IV_pilB"/>
    <property type="match status" value="1"/>
</dbReference>
<protein>
    <submittedName>
        <fullName evidence="7">Type II secretion system protein E</fullName>
    </submittedName>
</protein>
<feature type="domain" description="Bacterial type II secretion system protein E" evidence="6">
    <location>
        <begin position="382"/>
        <end position="396"/>
    </location>
</feature>
<dbReference type="GO" id="GO:0005524">
    <property type="term" value="F:ATP binding"/>
    <property type="evidence" value="ECO:0007669"/>
    <property type="project" value="UniProtKB-KW"/>
</dbReference>
<comment type="similarity">
    <text evidence="2">Belongs to the GSP E family.</text>
</comment>
<sequence>MSSGRLGEMLVRANLITPEQLDDALALQKTTDGRIGSILVKLGYVSEEAIASFLGRQYGVPSVDLSKTTVNPAILALIPAEVARKHLLIPLSQSGSILTVAMADPSDIVAIDEVRFITGHNIQPMVAPDASIRNALNRYYDTAGFARSLVRDLEEKELGVAGPERRGVDLAELYRATEEAPVVKLVNLVLTDAINKGASDIHLEPYEKTFRIRFRLDGVLYEVMSPPLTLHAAVTSRIKIMARLDIAERRMPQDGRIKVKMRDRELDLRVSTVPTLFGEKVVMRLLDRANLELDMSKLGFEPEALSMFGKAILAPHGMILATGPTGSGKTTTLYSALNRLNRIGTNIMTAEDPIEYNLTGINQTQVKPEIGLTFAALLRSFLRQDPDIIMVGEIRDFETAEIAIKAALTGHLVLSTVHTNDAISTVGRLISMGVPAYLVSASLNLLLAQRLVRRLCAECRMEALVPISTLEEIGFSPQEAQSVTCYKGKGCITCRDTGYRGRIGLYEVVLLNEQMREAILNGVSMNELRTLQYTYNMRSLAESGLQKIRQGVTTVEEVIRVTSLF</sequence>
<dbReference type="InterPro" id="IPR013374">
    <property type="entry name" value="ATPase_typ4_pilus-assembl_PilB"/>
</dbReference>
<dbReference type="PANTHER" id="PTHR30258:SF1">
    <property type="entry name" value="PROTEIN TRANSPORT PROTEIN HOFB HOMOLOG"/>
    <property type="match status" value="1"/>
</dbReference>
<dbReference type="FunFam" id="3.40.50.300:FF:000398">
    <property type="entry name" value="Type IV pilus assembly ATPase PilB"/>
    <property type="match status" value="1"/>
</dbReference>
<dbReference type="GO" id="GO:0005737">
    <property type="term" value="C:cytoplasm"/>
    <property type="evidence" value="ECO:0007669"/>
    <property type="project" value="UniProtKB-SubCell"/>
</dbReference>
<gene>
    <name evidence="7" type="ORF">MELA_00002</name>
</gene>
<dbReference type="InterPro" id="IPR037257">
    <property type="entry name" value="T2SS_E_N_sf"/>
</dbReference>
<dbReference type="GO" id="GO:0005886">
    <property type="term" value="C:plasma membrane"/>
    <property type="evidence" value="ECO:0007669"/>
    <property type="project" value="TreeGrafter"/>
</dbReference>
<keyword evidence="3" id="KW-0963">Cytoplasm</keyword>
<evidence type="ECO:0000256" key="3">
    <source>
        <dbReference type="ARBA" id="ARBA00022490"/>
    </source>
</evidence>
<keyword evidence="5" id="KW-0067">ATP-binding</keyword>
<organism evidence="7 8">
    <name type="scientific">Candidatus Methylomirabilis lanthanidiphila</name>
    <dbReference type="NCBI Taxonomy" id="2211376"/>
    <lineage>
        <taxon>Bacteria</taxon>
        <taxon>Candidatus Methylomirabilota</taxon>
        <taxon>Candidatus Methylomirabilia</taxon>
        <taxon>Candidatus Methylomirabilales</taxon>
        <taxon>Candidatus Methylomirabilaceae</taxon>
        <taxon>Candidatus Methylomirabilis</taxon>
    </lineage>
</organism>
<dbReference type="InterPro" id="IPR007831">
    <property type="entry name" value="T2SS_GspE_N"/>
</dbReference>
<evidence type="ECO:0000313" key="8">
    <source>
        <dbReference type="Proteomes" id="UP000334340"/>
    </source>
</evidence>
<dbReference type="GO" id="GO:0016887">
    <property type="term" value="F:ATP hydrolysis activity"/>
    <property type="evidence" value="ECO:0007669"/>
    <property type="project" value="InterPro"/>
</dbReference>
<evidence type="ECO:0000256" key="1">
    <source>
        <dbReference type="ARBA" id="ARBA00004496"/>
    </source>
</evidence>
<dbReference type="PANTHER" id="PTHR30258">
    <property type="entry name" value="TYPE II SECRETION SYSTEM PROTEIN GSPE-RELATED"/>
    <property type="match status" value="1"/>
</dbReference>